<evidence type="ECO:0000256" key="2">
    <source>
        <dbReference type="ARBA" id="ARBA00022723"/>
    </source>
</evidence>
<keyword evidence="4" id="KW-0413">Isomerase</keyword>
<evidence type="ECO:0000256" key="1">
    <source>
        <dbReference type="ARBA" id="ARBA00008031"/>
    </source>
</evidence>
<accession>A9I2M6</accession>
<dbReference type="SMART" id="SM00922">
    <property type="entry name" value="MR_MLE"/>
    <property type="match status" value="1"/>
</dbReference>
<dbReference type="InterPro" id="IPR018110">
    <property type="entry name" value="Mandel_Rmase/mucon_lact_enz_CS"/>
</dbReference>
<name>A9I2M6_BORPD</name>
<dbReference type="eggNOG" id="COG4948">
    <property type="taxonomic scope" value="Bacteria"/>
</dbReference>
<dbReference type="Pfam" id="PF13378">
    <property type="entry name" value="MR_MLE_C"/>
    <property type="match status" value="1"/>
</dbReference>
<evidence type="ECO:0000313" key="4">
    <source>
        <dbReference type="EMBL" id="CAP44077.1"/>
    </source>
</evidence>
<dbReference type="KEGG" id="bpt:Bpet3734"/>
<dbReference type="PROSITE" id="PS00909">
    <property type="entry name" value="MR_MLE_2"/>
    <property type="match status" value="1"/>
</dbReference>
<feature type="domain" description="Mandelate racemase/muconate lactonizing enzyme C-terminal" evidence="3">
    <location>
        <begin position="1"/>
        <end position="92"/>
    </location>
</feature>
<dbReference type="GO" id="GO:0046872">
    <property type="term" value="F:metal ion binding"/>
    <property type="evidence" value="ECO:0007669"/>
    <property type="project" value="UniProtKB-KW"/>
</dbReference>
<evidence type="ECO:0000313" key="5">
    <source>
        <dbReference type="Proteomes" id="UP000001225"/>
    </source>
</evidence>
<dbReference type="InterPro" id="IPR034593">
    <property type="entry name" value="DgoD-like"/>
</dbReference>
<dbReference type="GO" id="GO:0018850">
    <property type="term" value="F:chloromuconate cycloisomerase activity"/>
    <property type="evidence" value="ECO:0007669"/>
    <property type="project" value="UniProtKB-EC"/>
</dbReference>
<dbReference type="InterPro" id="IPR036849">
    <property type="entry name" value="Enolase-like_C_sf"/>
</dbReference>
<dbReference type="EC" id="5.5.1.7" evidence="4"/>
<dbReference type="InterPro" id="IPR029065">
    <property type="entry name" value="Enolase_C-like"/>
</dbReference>
<evidence type="ECO:0000259" key="3">
    <source>
        <dbReference type="SMART" id="SM00922"/>
    </source>
</evidence>
<dbReference type="PANTHER" id="PTHR48080">
    <property type="entry name" value="D-GALACTONATE DEHYDRATASE-RELATED"/>
    <property type="match status" value="1"/>
</dbReference>
<dbReference type="SFLD" id="SFLDS00001">
    <property type="entry name" value="Enolase"/>
    <property type="match status" value="1"/>
</dbReference>
<keyword evidence="2" id="KW-0479">Metal-binding</keyword>
<dbReference type="PANTHER" id="PTHR48080:SF3">
    <property type="entry name" value="ENOLASE SUPERFAMILY MEMBER DDB_G0284701"/>
    <property type="match status" value="1"/>
</dbReference>
<organism evidence="4 5">
    <name type="scientific">Bordetella petrii (strain ATCC BAA-461 / DSM 12804 / CCUG 43448 / CIP 107267 / Se-1111R)</name>
    <dbReference type="NCBI Taxonomy" id="340100"/>
    <lineage>
        <taxon>Bacteria</taxon>
        <taxon>Pseudomonadati</taxon>
        <taxon>Pseudomonadota</taxon>
        <taxon>Betaproteobacteria</taxon>
        <taxon>Burkholderiales</taxon>
        <taxon>Alcaligenaceae</taxon>
        <taxon>Bordetella</taxon>
    </lineage>
</organism>
<keyword evidence="5" id="KW-1185">Reference proteome</keyword>
<dbReference type="EMBL" id="AM902716">
    <property type="protein sequence ID" value="CAP44077.1"/>
    <property type="molecule type" value="Genomic_DNA"/>
</dbReference>
<dbReference type="Gene3D" id="3.20.20.120">
    <property type="entry name" value="Enolase-like C-terminal domain"/>
    <property type="match status" value="1"/>
</dbReference>
<dbReference type="AlphaFoldDB" id="A9I2M6"/>
<gene>
    <name evidence="4" type="primary">catB4</name>
    <name evidence="4" type="ordered locus">Bpet3734</name>
</gene>
<dbReference type="Proteomes" id="UP000001225">
    <property type="component" value="Chromosome"/>
</dbReference>
<dbReference type="STRING" id="94624.Bpet3734"/>
<sequence>MLEARRHKTFKIKMGFGGAETETRRVVRTARAIHQLAPEAIVTVDLNQAWDMTTCMRLLPQMDDAGIAMVEQPLPFWNKDGMAALCSRLRMAVVADEGLWDLHDAYAAFKSGATALYGVKIGKGGGIRRAYKAASVAEAAGIPIYGGMALESSIGTAAALQLFSALPLLSWDCELIGPLLLADDLAVQPTQYHNFEVVVPHGTGLGVEPDHDKVNFYTRKT</sequence>
<dbReference type="GO" id="GO:0009063">
    <property type="term" value="P:amino acid catabolic process"/>
    <property type="evidence" value="ECO:0007669"/>
    <property type="project" value="InterPro"/>
</dbReference>
<dbReference type="InterPro" id="IPR013342">
    <property type="entry name" value="Mandelate_racemase_C"/>
</dbReference>
<dbReference type="SUPFAM" id="SSF51604">
    <property type="entry name" value="Enolase C-terminal domain-like"/>
    <property type="match status" value="1"/>
</dbReference>
<proteinExistence type="inferred from homology"/>
<reference evidence="4 5" key="1">
    <citation type="journal article" date="2008" name="BMC Genomics">
        <title>The missing link: Bordetella petrii is endowed with both the metabolic versatility of environmental bacteria and virulence traits of pathogenic Bordetellae.</title>
        <authorList>
            <person name="Gross R."/>
            <person name="Guzman C.A."/>
            <person name="Sebaihia M."/>
            <person name="Martins Dos Santos V.A."/>
            <person name="Pieper D.H."/>
            <person name="Koebnik R."/>
            <person name="Lechner M."/>
            <person name="Bartels D."/>
            <person name="Buhrmester J."/>
            <person name="Choudhuri J.V."/>
            <person name="Ebensen T."/>
            <person name="Gaigalat L."/>
            <person name="Herrmann S."/>
            <person name="Khachane A.N."/>
            <person name="Larisch C."/>
            <person name="Link S."/>
            <person name="Linke B."/>
            <person name="Meyer F."/>
            <person name="Mormann S."/>
            <person name="Nakunst D."/>
            <person name="Rueckert C."/>
            <person name="Schneiker-Bekel S."/>
            <person name="Schulze K."/>
            <person name="Vorhoelter F.J."/>
            <person name="Yevsa T."/>
            <person name="Engle J.T."/>
            <person name="Goldman W.E."/>
            <person name="Puehler A."/>
            <person name="Goebel U.B."/>
            <person name="Goesmann A."/>
            <person name="Bloecker H."/>
            <person name="Kaiser O."/>
            <person name="Martinez-Arias R."/>
        </authorList>
    </citation>
    <scope>NUCLEOTIDE SEQUENCE [LARGE SCALE GENOMIC DNA]</scope>
    <source>
        <strain evidence="5">ATCC BAA-461 / DSM 12804 / CCUG 43448 / CIP 107267 / Se-1111R</strain>
    </source>
</reference>
<comment type="similarity">
    <text evidence="1">Belongs to the mandelate racemase/muconate lactonizing enzyme family.</text>
</comment>
<protein>
    <submittedName>
        <fullName evidence="4">Muconate cycloisomerase</fullName>
        <ecNumber evidence="4">5.5.1.7</ecNumber>
    </submittedName>
</protein>